<gene>
    <name evidence="1" type="primary">SCAND3</name>
    <name evidence="1" type="ORF">T10_2997</name>
</gene>
<evidence type="ECO:0000313" key="2">
    <source>
        <dbReference type="Proteomes" id="UP000054843"/>
    </source>
</evidence>
<name>A0A0V1MQN3_9BILA</name>
<dbReference type="EMBL" id="JYDO01000057">
    <property type="protein sequence ID" value="KRZ73900.1"/>
    <property type="molecule type" value="Genomic_DNA"/>
</dbReference>
<evidence type="ECO:0000313" key="1">
    <source>
        <dbReference type="EMBL" id="KRZ73900.1"/>
    </source>
</evidence>
<accession>A0A0V1MQN3</accession>
<sequence length="214" mass="24586">MKLAKLKMHLTRCHSEKKESNTDYFEQKKKPRRIAEELILPCTKEEMVLSVLDEDATRKISDISVSNNTIRRSIAHSFTDLRSESVEEMMECPLFSIQLDETTDVSLIAQLLTHLSWSRDCLGSLVRVYTCKRRIQRWPIVLWLCALDCAGVAAYVICTCKNQNWNAGKSHRRTLFLMECGRMLVDSSLQRVSEENQEESGQRGLGSHPMGQTF</sequence>
<dbReference type="PANTHER" id="PTHR45913:SF22">
    <property type="entry name" value="SCAN BOX DOMAIN-CONTAINING PROTEIN"/>
    <property type="match status" value="1"/>
</dbReference>
<protein>
    <submittedName>
        <fullName evidence="1">SCAN domain-containing protein 3</fullName>
    </submittedName>
</protein>
<dbReference type="AlphaFoldDB" id="A0A0V1MQN3"/>
<keyword evidence="2" id="KW-1185">Reference proteome</keyword>
<dbReference type="PANTHER" id="PTHR45913">
    <property type="entry name" value="EPM2A-INTERACTING PROTEIN 1"/>
    <property type="match status" value="1"/>
</dbReference>
<comment type="caution">
    <text evidence="1">The sequence shown here is derived from an EMBL/GenBank/DDBJ whole genome shotgun (WGS) entry which is preliminary data.</text>
</comment>
<reference evidence="1 2" key="1">
    <citation type="submission" date="2015-01" db="EMBL/GenBank/DDBJ databases">
        <title>Evolution of Trichinella species and genotypes.</title>
        <authorList>
            <person name="Korhonen P.K."/>
            <person name="Edoardo P."/>
            <person name="Giuseppe L.R."/>
            <person name="Gasser R.B."/>
        </authorList>
    </citation>
    <scope>NUCLEOTIDE SEQUENCE [LARGE SCALE GENOMIC DNA]</scope>
    <source>
        <strain evidence="1">ISS1980</strain>
    </source>
</reference>
<dbReference type="OrthoDB" id="10049986at2759"/>
<proteinExistence type="predicted"/>
<dbReference type="Proteomes" id="UP000054843">
    <property type="component" value="Unassembled WGS sequence"/>
</dbReference>
<dbReference type="STRING" id="268474.A0A0V1MQN3"/>
<organism evidence="1 2">
    <name type="scientific">Trichinella papuae</name>
    <dbReference type="NCBI Taxonomy" id="268474"/>
    <lineage>
        <taxon>Eukaryota</taxon>
        <taxon>Metazoa</taxon>
        <taxon>Ecdysozoa</taxon>
        <taxon>Nematoda</taxon>
        <taxon>Enoplea</taxon>
        <taxon>Dorylaimia</taxon>
        <taxon>Trichinellida</taxon>
        <taxon>Trichinellidae</taxon>
        <taxon>Trichinella</taxon>
    </lineage>
</organism>